<evidence type="ECO:0000256" key="2">
    <source>
        <dbReference type="ARBA" id="ARBA00023015"/>
    </source>
</evidence>
<gene>
    <name evidence="7" type="ORF">H2509_03240</name>
    <name evidence="8" type="ORF">H2509_08170</name>
    <name evidence="9" type="ORF">H2509_09895</name>
    <name evidence="10" type="ORF">H2509_10090</name>
</gene>
<proteinExistence type="inferred from homology"/>
<dbReference type="EMBL" id="JACFXV010000050">
    <property type="protein sequence ID" value="MBA5777435.1"/>
    <property type="molecule type" value="Genomic_DNA"/>
</dbReference>
<evidence type="ECO:0000256" key="1">
    <source>
        <dbReference type="ARBA" id="ARBA00006157"/>
    </source>
</evidence>
<sequence length="99" mass="11637">MENRKPKWDRHSILAEFRRRGVRMSDFAAEHGRNPKSFGTIWTKYNRINEKLIADFLGDPVEVVFPDRYPIRATRIFDSRRDDKKSSEKAAATRDRVAA</sequence>
<dbReference type="EMBL" id="JACFXV010000051">
    <property type="protein sequence ID" value="MBA5777474.1"/>
    <property type="molecule type" value="Genomic_DNA"/>
</dbReference>
<dbReference type="Proteomes" id="UP000541109">
    <property type="component" value="Unassembled WGS sequence"/>
</dbReference>
<dbReference type="RefSeq" id="WP_182162253.1">
    <property type="nucleotide sequence ID" value="NZ_JACFXV010000035.1"/>
</dbReference>
<dbReference type="InterPro" id="IPR010982">
    <property type="entry name" value="Lambda_DNA-bd_dom_sf"/>
</dbReference>
<comment type="caution">
    <text evidence="7">The sequence shown here is derived from an EMBL/GenBank/DDBJ whole genome shotgun (WGS) entry which is preliminary data.</text>
</comment>
<dbReference type="AlphaFoldDB" id="A0A839AAI6"/>
<feature type="domain" description="Ner winged helix-turn-helix DNA-binding" evidence="6">
    <location>
        <begin position="8"/>
        <end position="79"/>
    </location>
</feature>
<dbReference type="Pfam" id="PF13693">
    <property type="entry name" value="HTH_35"/>
    <property type="match status" value="1"/>
</dbReference>
<accession>A0A839AAI6</accession>
<dbReference type="Gene3D" id="1.10.260.40">
    <property type="entry name" value="lambda repressor-like DNA-binding domains"/>
    <property type="match status" value="1"/>
</dbReference>
<evidence type="ECO:0000256" key="4">
    <source>
        <dbReference type="ARBA" id="ARBA00023163"/>
    </source>
</evidence>
<dbReference type="GO" id="GO:0003677">
    <property type="term" value="F:DNA binding"/>
    <property type="evidence" value="ECO:0007669"/>
    <property type="project" value="UniProtKB-KW"/>
</dbReference>
<dbReference type="InterPro" id="IPR038722">
    <property type="entry name" value="Ner_HTH_dom"/>
</dbReference>
<feature type="region of interest" description="Disordered" evidence="5">
    <location>
        <begin position="79"/>
        <end position="99"/>
    </location>
</feature>
<evidence type="ECO:0000256" key="5">
    <source>
        <dbReference type="SAM" id="MobiDB-lite"/>
    </source>
</evidence>
<evidence type="ECO:0000313" key="8">
    <source>
        <dbReference type="EMBL" id="MBA5777103.1"/>
    </source>
</evidence>
<keyword evidence="2" id="KW-0805">Transcription regulation</keyword>
<evidence type="ECO:0000313" key="7">
    <source>
        <dbReference type="EMBL" id="MBA5776135.1"/>
    </source>
</evidence>
<evidence type="ECO:0000313" key="11">
    <source>
        <dbReference type="Proteomes" id="UP000541109"/>
    </source>
</evidence>
<keyword evidence="3" id="KW-0238">DNA-binding</keyword>
<evidence type="ECO:0000313" key="10">
    <source>
        <dbReference type="EMBL" id="MBA5777474.1"/>
    </source>
</evidence>
<dbReference type="EMBL" id="JACFXV010000035">
    <property type="protein sequence ID" value="MBA5776135.1"/>
    <property type="molecule type" value="Genomic_DNA"/>
</dbReference>
<comment type="similarity">
    <text evidence="1">Belongs to the ner transcriptional regulatory family.</text>
</comment>
<reference evidence="7 11" key="1">
    <citation type="submission" date="2020-07" db="EMBL/GenBank/DDBJ databases">
        <title>Stappia sp., F7233, whole genome shotgun sequencing project.</title>
        <authorList>
            <person name="Jiang S."/>
            <person name="Liu Z.W."/>
            <person name="Du Z.J."/>
        </authorList>
    </citation>
    <scope>NUCLEOTIDE SEQUENCE [LARGE SCALE GENOMIC DNA]</scope>
    <source>
        <strain evidence="7 11">F7233</strain>
    </source>
</reference>
<evidence type="ECO:0000259" key="6">
    <source>
        <dbReference type="Pfam" id="PF13693"/>
    </source>
</evidence>
<dbReference type="SUPFAM" id="SSF47413">
    <property type="entry name" value="lambda repressor-like DNA-binding domains"/>
    <property type="match status" value="1"/>
</dbReference>
<keyword evidence="11" id="KW-1185">Reference proteome</keyword>
<protein>
    <submittedName>
        <fullName evidence="7">Helix-turn-helix domain-containing protein</fullName>
    </submittedName>
</protein>
<evidence type="ECO:0000256" key="3">
    <source>
        <dbReference type="ARBA" id="ARBA00023125"/>
    </source>
</evidence>
<keyword evidence="4" id="KW-0804">Transcription</keyword>
<organism evidence="7 11">
    <name type="scientific">Stappia albiluteola</name>
    <dbReference type="NCBI Taxonomy" id="2758565"/>
    <lineage>
        <taxon>Bacteria</taxon>
        <taxon>Pseudomonadati</taxon>
        <taxon>Pseudomonadota</taxon>
        <taxon>Alphaproteobacteria</taxon>
        <taxon>Hyphomicrobiales</taxon>
        <taxon>Stappiaceae</taxon>
        <taxon>Stappia</taxon>
    </lineage>
</organism>
<dbReference type="EMBL" id="JACFXV010000046">
    <property type="protein sequence ID" value="MBA5777103.1"/>
    <property type="molecule type" value="Genomic_DNA"/>
</dbReference>
<evidence type="ECO:0000313" key="9">
    <source>
        <dbReference type="EMBL" id="MBA5777435.1"/>
    </source>
</evidence>
<name>A0A839AAI6_9HYPH</name>